<name>A0A0B6ZCL3_9EUPU</name>
<proteinExistence type="predicted"/>
<organism evidence="1">
    <name type="scientific">Arion vulgaris</name>
    <dbReference type="NCBI Taxonomy" id="1028688"/>
    <lineage>
        <taxon>Eukaryota</taxon>
        <taxon>Metazoa</taxon>
        <taxon>Spiralia</taxon>
        <taxon>Lophotrochozoa</taxon>
        <taxon>Mollusca</taxon>
        <taxon>Gastropoda</taxon>
        <taxon>Heterobranchia</taxon>
        <taxon>Euthyneura</taxon>
        <taxon>Panpulmonata</taxon>
        <taxon>Eupulmonata</taxon>
        <taxon>Stylommatophora</taxon>
        <taxon>Helicina</taxon>
        <taxon>Arionoidea</taxon>
        <taxon>Arionidae</taxon>
        <taxon>Arion</taxon>
    </lineage>
</organism>
<gene>
    <name evidence="1" type="primary">ORF55600</name>
</gene>
<dbReference type="AlphaFoldDB" id="A0A0B6ZCL3"/>
<evidence type="ECO:0000313" key="1">
    <source>
        <dbReference type="EMBL" id="CEK65611.1"/>
    </source>
</evidence>
<accession>A0A0B6ZCL3</accession>
<sequence>NKANEIIGQMALILKCKHATMNTKRALIKIFLTTLCYRCQTWMLTSNNRRKLVITEMKCQRRMLEISRREWYSNEVIRKKVGTTS</sequence>
<feature type="non-terminal residue" evidence="1">
    <location>
        <position position="1"/>
    </location>
</feature>
<dbReference type="EMBL" id="HACG01018746">
    <property type="protein sequence ID" value="CEK65611.1"/>
    <property type="molecule type" value="Transcribed_RNA"/>
</dbReference>
<protein>
    <submittedName>
        <fullName evidence="1">Uncharacterized protein</fullName>
    </submittedName>
</protein>
<feature type="non-terminal residue" evidence="1">
    <location>
        <position position="85"/>
    </location>
</feature>
<reference evidence="1" key="1">
    <citation type="submission" date="2014-12" db="EMBL/GenBank/DDBJ databases">
        <title>Insight into the proteome of Arion vulgaris.</title>
        <authorList>
            <person name="Aradska J."/>
            <person name="Bulat T."/>
            <person name="Smidak R."/>
            <person name="Sarate P."/>
            <person name="Gangsoo J."/>
            <person name="Sialana F."/>
            <person name="Bilban M."/>
            <person name="Lubec G."/>
        </authorList>
    </citation>
    <scope>NUCLEOTIDE SEQUENCE</scope>
    <source>
        <tissue evidence="1">Skin</tissue>
    </source>
</reference>